<dbReference type="AlphaFoldDB" id="A0AAJ6ZAZ9"/>
<keyword evidence="2" id="KW-1015">Disulfide bond</keyword>
<dbReference type="GeneID" id="106118593"/>
<dbReference type="CDD" id="cd19941">
    <property type="entry name" value="TIL"/>
    <property type="match status" value="1"/>
</dbReference>
<evidence type="ECO:0000259" key="4">
    <source>
        <dbReference type="Pfam" id="PF01826"/>
    </source>
</evidence>
<evidence type="ECO:0000256" key="1">
    <source>
        <dbReference type="ARBA" id="ARBA00022690"/>
    </source>
</evidence>
<evidence type="ECO:0000256" key="2">
    <source>
        <dbReference type="ARBA" id="ARBA00023157"/>
    </source>
</evidence>
<dbReference type="KEGG" id="pxu:106118593"/>
<evidence type="ECO:0000313" key="5">
    <source>
        <dbReference type="RefSeq" id="XP_013168717.1"/>
    </source>
</evidence>
<reference evidence="5" key="1">
    <citation type="submission" date="2025-08" db="UniProtKB">
        <authorList>
            <consortium name="RefSeq"/>
        </authorList>
    </citation>
    <scope>IDENTIFICATION</scope>
</reference>
<organism evidence="5">
    <name type="scientific">Papilio xuthus</name>
    <name type="common">Asian swallowtail butterfly</name>
    <dbReference type="NCBI Taxonomy" id="66420"/>
    <lineage>
        <taxon>Eukaryota</taxon>
        <taxon>Metazoa</taxon>
        <taxon>Ecdysozoa</taxon>
        <taxon>Arthropoda</taxon>
        <taxon>Hexapoda</taxon>
        <taxon>Insecta</taxon>
        <taxon>Pterygota</taxon>
        <taxon>Neoptera</taxon>
        <taxon>Endopterygota</taxon>
        <taxon>Lepidoptera</taxon>
        <taxon>Glossata</taxon>
        <taxon>Ditrysia</taxon>
        <taxon>Papilionoidea</taxon>
        <taxon>Papilionidae</taxon>
        <taxon>Papilioninae</taxon>
        <taxon>Papilio</taxon>
    </lineage>
</organism>
<dbReference type="SUPFAM" id="SSF57567">
    <property type="entry name" value="Serine protease inhibitors"/>
    <property type="match status" value="1"/>
</dbReference>
<feature type="signal peptide" evidence="3">
    <location>
        <begin position="1"/>
        <end position="20"/>
    </location>
</feature>
<dbReference type="PANTHER" id="PTHR23259:SF70">
    <property type="entry name" value="ACCESSORY GLAND PROTEIN ACP62F-RELATED"/>
    <property type="match status" value="1"/>
</dbReference>
<keyword evidence="1" id="KW-0646">Protease inhibitor</keyword>
<evidence type="ECO:0000256" key="3">
    <source>
        <dbReference type="SAM" id="SignalP"/>
    </source>
</evidence>
<dbReference type="GO" id="GO:0030414">
    <property type="term" value="F:peptidase inhibitor activity"/>
    <property type="evidence" value="ECO:0007669"/>
    <property type="project" value="UniProtKB-KW"/>
</dbReference>
<sequence length="98" mass="11023">MKSHVLMFVVVMATVVVVTPSPVDENKPFDCPPNEEYHKCSDAVCQQTCANLFERRLCIPIDDCYKPTCLCLPGYLRGYNGNCIPKEDCMKLVLPVSH</sequence>
<gene>
    <name evidence="5" type="primary">LOC106118593</name>
</gene>
<feature type="chain" id="PRO_5042485583" evidence="3">
    <location>
        <begin position="21"/>
        <end position="98"/>
    </location>
</feature>
<protein>
    <submittedName>
        <fullName evidence="5">Allergen Api m 6-like</fullName>
    </submittedName>
</protein>
<dbReference type="InterPro" id="IPR051368">
    <property type="entry name" value="SerProtInhib-TIL_Domain"/>
</dbReference>
<dbReference type="Proteomes" id="UP000694872">
    <property type="component" value="Unplaced"/>
</dbReference>
<dbReference type="PANTHER" id="PTHR23259">
    <property type="entry name" value="RIDDLE"/>
    <property type="match status" value="1"/>
</dbReference>
<feature type="domain" description="TIL" evidence="4">
    <location>
        <begin position="31"/>
        <end position="89"/>
    </location>
</feature>
<proteinExistence type="predicted"/>
<dbReference type="InterPro" id="IPR002919">
    <property type="entry name" value="TIL_dom"/>
</dbReference>
<accession>A0AAJ6ZAZ9</accession>
<dbReference type="RefSeq" id="XP_013168717.1">
    <property type="nucleotide sequence ID" value="XM_013313263.1"/>
</dbReference>
<name>A0AAJ6ZAZ9_PAPXU</name>
<dbReference type="Gene3D" id="2.10.25.10">
    <property type="entry name" value="Laminin"/>
    <property type="match status" value="1"/>
</dbReference>
<dbReference type="InterPro" id="IPR036084">
    <property type="entry name" value="Ser_inhib-like_sf"/>
</dbReference>
<keyword evidence="3" id="KW-0732">Signal</keyword>
<dbReference type="Pfam" id="PF01826">
    <property type="entry name" value="TIL"/>
    <property type="match status" value="1"/>
</dbReference>